<keyword evidence="1" id="KW-0732">Signal</keyword>
<reference evidence="2 3" key="1">
    <citation type="journal article" date="2014" name="PLoS ONE">
        <title>De novo Genome Assembly of the Fungal Plant Pathogen Pyrenophora semeniperda.</title>
        <authorList>
            <person name="Soliai M.M."/>
            <person name="Meyer S.E."/>
            <person name="Udall J.A."/>
            <person name="Elzinga D.E."/>
            <person name="Hermansen R.A."/>
            <person name="Bodily P.M."/>
            <person name="Hart A.A."/>
            <person name="Coleman C.E."/>
        </authorList>
    </citation>
    <scope>NUCLEOTIDE SEQUENCE [LARGE SCALE GENOMIC DNA]</scope>
    <source>
        <strain evidence="2 3">CCB06</strain>
        <tissue evidence="2">Mycelium</tissue>
    </source>
</reference>
<evidence type="ECO:0000256" key="1">
    <source>
        <dbReference type="SAM" id="SignalP"/>
    </source>
</evidence>
<protein>
    <submittedName>
        <fullName evidence="2">Uncharacterized protein</fullName>
    </submittedName>
</protein>
<keyword evidence="3" id="KW-1185">Reference proteome</keyword>
<proteinExistence type="predicted"/>
<dbReference type="EMBL" id="KE747824">
    <property type="protein sequence ID" value="RMZ69989.1"/>
    <property type="molecule type" value="Genomic_DNA"/>
</dbReference>
<evidence type="ECO:0000313" key="2">
    <source>
        <dbReference type="EMBL" id="RMZ69989.1"/>
    </source>
</evidence>
<dbReference type="AlphaFoldDB" id="A0A3M7M6F6"/>
<feature type="signal peptide" evidence="1">
    <location>
        <begin position="1"/>
        <end position="23"/>
    </location>
</feature>
<name>A0A3M7M6F6_9PLEO</name>
<evidence type="ECO:0000313" key="3">
    <source>
        <dbReference type="Proteomes" id="UP000265663"/>
    </source>
</evidence>
<gene>
    <name evidence="2" type="ORF">GMOD_00000012</name>
</gene>
<organism evidence="2 3">
    <name type="scientific">Pyrenophora seminiperda CCB06</name>
    <dbReference type="NCBI Taxonomy" id="1302712"/>
    <lineage>
        <taxon>Eukaryota</taxon>
        <taxon>Fungi</taxon>
        <taxon>Dikarya</taxon>
        <taxon>Ascomycota</taxon>
        <taxon>Pezizomycotina</taxon>
        <taxon>Dothideomycetes</taxon>
        <taxon>Pleosporomycetidae</taxon>
        <taxon>Pleosporales</taxon>
        <taxon>Pleosporineae</taxon>
        <taxon>Pleosporaceae</taxon>
        <taxon>Pyrenophora</taxon>
    </lineage>
</organism>
<sequence length="147" mass="16428">MTKSNSMHRVALGWESLHMPLLAFLLDSASLQLYVLGELKRISVSIAYTSSTFAVTLLKYIDPILDTARRMWRLRDVPPSGNLCMLALQILPCRRIILTYTLDVKMQHLTACCYDPIRRRSGDGGQHFEGSYGTVEGSELGNHAAVT</sequence>
<dbReference type="Proteomes" id="UP000265663">
    <property type="component" value="Unassembled WGS sequence"/>
</dbReference>
<feature type="chain" id="PRO_5018121773" evidence="1">
    <location>
        <begin position="24"/>
        <end position="147"/>
    </location>
</feature>
<accession>A0A3M7M6F6</accession>